<dbReference type="PRINTS" id="PR00114">
    <property type="entry name" value="STPHPHTASE"/>
</dbReference>
<dbReference type="Gene3D" id="3.60.21.10">
    <property type="match status" value="1"/>
</dbReference>
<dbReference type="PANTHER" id="PTHR11668:SF300">
    <property type="entry name" value="SERINE_THREONINE-PROTEIN PHOSPHATASE"/>
    <property type="match status" value="1"/>
</dbReference>
<name>A0A3P7TS52_9BILA</name>
<dbReference type="GO" id="GO:0004722">
    <property type="term" value="F:protein serine/threonine phosphatase activity"/>
    <property type="evidence" value="ECO:0007669"/>
    <property type="project" value="UniProtKB-EC"/>
</dbReference>
<evidence type="ECO:0000256" key="7">
    <source>
        <dbReference type="ARBA" id="ARBA00047761"/>
    </source>
</evidence>
<dbReference type="AlphaFoldDB" id="A0A3P7TS52"/>
<accession>A0A3P7TS52</accession>
<protein>
    <recommendedName>
        <fullName evidence="2">protein-serine/threonine phosphatase</fullName>
        <ecNumber evidence="2">3.1.3.16</ecNumber>
    </recommendedName>
</protein>
<proteinExistence type="predicted"/>
<evidence type="ECO:0000256" key="8">
    <source>
        <dbReference type="ARBA" id="ARBA00048336"/>
    </source>
</evidence>
<comment type="catalytic activity">
    <reaction evidence="7">
        <text>O-phospho-L-seryl-[protein] + H2O = L-seryl-[protein] + phosphate</text>
        <dbReference type="Rhea" id="RHEA:20629"/>
        <dbReference type="Rhea" id="RHEA-COMP:9863"/>
        <dbReference type="Rhea" id="RHEA-COMP:11604"/>
        <dbReference type="ChEBI" id="CHEBI:15377"/>
        <dbReference type="ChEBI" id="CHEBI:29999"/>
        <dbReference type="ChEBI" id="CHEBI:43474"/>
        <dbReference type="ChEBI" id="CHEBI:83421"/>
        <dbReference type="EC" id="3.1.3.16"/>
    </reaction>
</comment>
<dbReference type="InterPro" id="IPR006186">
    <property type="entry name" value="Ser/Thr-sp_prot-phosphatase"/>
</dbReference>
<organism evidence="10 11">
    <name type="scientific">Brugia timori</name>
    <dbReference type="NCBI Taxonomy" id="42155"/>
    <lineage>
        <taxon>Eukaryota</taxon>
        <taxon>Metazoa</taxon>
        <taxon>Ecdysozoa</taxon>
        <taxon>Nematoda</taxon>
        <taxon>Chromadorea</taxon>
        <taxon>Rhabditida</taxon>
        <taxon>Spirurina</taxon>
        <taxon>Spiruromorpha</taxon>
        <taxon>Filarioidea</taxon>
        <taxon>Onchocercidae</taxon>
        <taxon>Brugia</taxon>
    </lineage>
</organism>
<feature type="region of interest" description="Disordered" evidence="9">
    <location>
        <begin position="70"/>
        <end position="95"/>
    </location>
</feature>
<keyword evidence="11" id="KW-1185">Reference proteome</keyword>
<dbReference type="InterPro" id="IPR050341">
    <property type="entry name" value="PP1_catalytic_subunit"/>
</dbReference>
<evidence type="ECO:0000256" key="2">
    <source>
        <dbReference type="ARBA" id="ARBA00013081"/>
    </source>
</evidence>
<keyword evidence="5" id="KW-0904">Protein phosphatase</keyword>
<reference evidence="10 11" key="1">
    <citation type="submission" date="2018-11" db="EMBL/GenBank/DDBJ databases">
        <authorList>
            <consortium name="Pathogen Informatics"/>
        </authorList>
    </citation>
    <scope>NUCLEOTIDE SEQUENCE [LARGE SCALE GENOMIC DNA]</scope>
</reference>
<evidence type="ECO:0000256" key="1">
    <source>
        <dbReference type="ARBA" id="ARBA00001936"/>
    </source>
</evidence>
<gene>
    <name evidence="10" type="ORF">BTMF_LOCUS3759</name>
</gene>
<dbReference type="EC" id="3.1.3.16" evidence="2"/>
<dbReference type="GO" id="GO:0005737">
    <property type="term" value="C:cytoplasm"/>
    <property type="evidence" value="ECO:0007669"/>
    <property type="project" value="TreeGrafter"/>
</dbReference>
<dbReference type="GO" id="GO:0046872">
    <property type="term" value="F:metal ion binding"/>
    <property type="evidence" value="ECO:0007669"/>
    <property type="project" value="UniProtKB-KW"/>
</dbReference>
<keyword evidence="4" id="KW-0378">Hydrolase</keyword>
<dbReference type="SUPFAM" id="SSF56300">
    <property type="entry name" value="Metallo-dependent phosphatases"/>
    <property type="match status" value="1"/>
</dbReference>
<evidence type="ECO:0000256" key="4">
    <source>
        <dbReference type="ARBA" id="ARBA00022801"/>
    </source>
</evidence>
<evidence type="ECO:0000256" key="3">
    <source>
        <dbReference type="ARBA" id="ARBA00022723"/>
    </source>
</evidence>
<keyword evidence="6" id="KW-0464">Manganese</keyword>
<evidence type="ECO:0000313" key="11">
    <source>
        <dbReference type="Proteomes" id="UP000280834"/>
    </source>
</evidence>
<dbReference type="Proteomes" id="UP000280834">
    <property type="component" value="Unassembled WGS sequence"/>
</dbReference>
<evidence type="ECO:0000256" key="9">
    <source>
        <dbReference type="SAM" id="MobiDB-lite"/>
    </source>
</evidence>
<dbReference type="InterPro" id="IPR029052">
    <property type="entry name" value="Metallo-depent_PP-like"/>
</dbReference>
<dbReference type="PANTHER" id="PTHR11668">
    <property type="entry name" value="SERINE/THREONINE PROTEIN PHOSPHATASE"/>
    <property type="match status" value="1"/>
</dbReference>
<keyword evidence="3" id="KW-0479">Metal-binding</keyword>
<comment type="cofactor">
    <cofactor evidence="1">
        <name>Mn(2+)</name>
        <dbReference type="ChEBI" id="CHEBI:29035"/>
    </cofactor>
</comment>
<evidence type="ECO:0000256" key="5">
    <source>
        <dbReference type="ARBA" id="ARBA00022912"/>
    </source>
</evidence>
<evidence type="ECO:0000256" key="6">
    <source>
        <dbReference type="ARBA" id="ARBA00023211"/>
    </source>
</evidence>
<dbReference type="EMBL" id="UZAG01003510">
    <property type="protein sequence ID" value="VDO15454.1"/>
    <property type="molecule type" value="Genomic_DNA"/>
</dbReference>
<evidence type="ECO:0000313" key="10">
    <source>
        <dbReference type="EMBL" id="VDO15454.1"/>
    </source>
</evidence>
<dbReference type="GO" id="GO:0005634">
    <property type="term" value="C:nucleus"/>
    <property type="evidence" value="ECO:0007669"/>
    <property type="project" value="TreeGrafter"/>
</dbReference>
<comment type="catalytic activity">
    <reaction evidence="8">
        <text>O-phospho-L-threonyl-[protein] + H2O = L-threonyl-[protein] + phosphate</text>
        <dbReference type="Rhea" id="RHEA:47004"/>
        <dbReference type="Rhea" id="RHEA-COMP:11060"/>
        <dbReference type="Rhea" id="RHEA-COMP:11605"/>
        <dbReference type="ChEBI" id="CHEBI:15377"/>
        <dbReference type="ChEBI" id="CHEBI:30013"/>
        <dbReference type="ChEBI" id="CHEBI:43474"/>
        <dbReference type="ChEBI" id="CHEBI:61977"/>
        <dbReference type="EC" id="3.1.3.16"/>
    </reaction>
</comment>
<sequence length="95" mass="10591">MHKHDLDLICRAHQVVEDGYEFFAKRQLVTLFSAPNYCGEFDNAGSMMTVDETLMCSFQILKPADKKKFPYSGVGSGRPVTPPRTPAPNAKKGKK</sequence>